<organism evidence="3 4">
    <name type="scientific">Stagnihabitans tardus</name>
    <dbReference type="NCBI Taxonomy" id="2699202"/>
    <lineage>
        <taxon>Bacteria</taxon>
        <taxon>Pseudomonadati</taxon>
        <taxon>Pseudomonadota</taxon>
        <taxon>Alphaproteobacteria</taxon>
        <taxon>Rhodobacterales</taxon>
        <taxon>Paracoccaceae</taxon>
        <taxon>Stagnihabitans</taxon>
    </lineage>
</organism>
<keyword evidence="4" id="KW-1185">Reference proteome</keyword>
<dbReference type="SUPFAM" id="SSF110849">
    <property type="entry name" value="ParB/Sulfiredoxin"/>
    <property type="match status" value="1"/>
</dbReference>
<dbReference type="InterPro" id="IPR017819">
    <property type="entry name" value="Plasmid_partition_RepB"/>
</dbReference>
<dbReference type="Pfam" id="PF02195">
    <property type="entry name" value="ParB_N"/>
    <property type="match status" value="1"/>
</dbReference>
<dbReference type="GO" id="GO:0007059">
    <property type="term" value="P:chromosome segregation"/>
    <property type="evidence" value="ECO:0007669"/>
    <property type="project" value="TreeGrafter"/>
</dbReference>
<dbReference type="SMART" id="SM00470">
    <property type="entry name" value="ParB"/>
    <property type="match status" value="1"/>
</dbReference>
<dbReference type="PANTHER" id="PTHR33375">
    <property type="entry name" value="CHROMOSOME-PARTITIONING PROTEIN PARB-RELATED"/>
    <property type="match status" value="1"/>
</dbReference>
<dbReference type="InterPro" id="IPR003115">
    <property type="entry name" value="ParB_N"/>
</dbReference>
<protein>
    <submittedName>
        <fullName evidence="3">Plasmid partitioning protein RepB</fullName>
    </submittedName>
</protein>
<feature type="domain" description="ParB-like N-terminal" evidence="2">
    <location>
        <begin position="47"/>
        <end position="134"/>
    </location>
</feature>
<accession>A0AAE4YFE3</accession>
<dbReference type="InterPro" id="IPR037972">
    <property type="entry name" value="RepB_N"/>
</dbReference>
<dbReference type="InterPro" id="IPR036086">
    <property type="entry name" value="ParB/Sulfiredoxin_sf"/>
</dbReference>
<evidence type="ECO:0000256" key="1">
    <source>
        <dbReference type="ARBA" id="ARBA00006295"/>
    </source>
</evidence>
<dbReference type="NCBIfam" id="TIGR00180">
    <property type="entry name" value="parB_part"/>
    <property type="match status" value="1"/>
</dbReference>
<dbReference type="RefSeq" id="WP_168776021.1">
    <property type="nucleotide sequence ID" value="NZ_JAABNR010000019.1"/>
</dbReference>
<dbReference type="EMBL" id="JAABNR010000019">
    <property type="protein sequence ID" value="NBZ89219.1"/>
    <property type="molecule type" value="Genomic_DNA"/>
</dbReference>
<dbReference type="PANTHER" id="PTHR33375:SF1">
    <property type="entry name" value="CHROMOSOME-PARTITIONING PROTEIN PARB-RELATED"/>
    <property type="match status" value="1"/>
</dbReference>
<sequence>MARKVFGDSLKSAMRQGLEEPAEVTRSSPTVARAQASVLEEDKHATRLLDPGSIRMSAVMDRIDPAEGLDDLVASIREHGQKVPILVRRIPDGYEIVYGRRRLLACRALGQRVRATVMEMTEEEAIIAQGVENNARLDPSFIERALFVAGIIRELGKTEEGRGNAQTVAYRALQIDESLVSRMNRIANSIPIELIRAIGPAYGVGRRIWEKLAKLCEANPKTASAVAAQVPQGLASPDRLNAAIIFLSPPSDPPRKSADGVKMTRKGNRIILEVEAAILPQIEATIERAIRAFLYDDPAS</sequence>
<proteinExistence type="inferred from homology"/>
<dbReference type="GO" id="GO:0005694">
    <property type="term" value="C:chromosome"/>
    <property type="evidence" value="ECO:0007669"/>
    <property type="project" value="TreeGrafter"/>
</dbReference>
<dbReference type="NCBIfam" id="TIGR03454">
    <property type="entry name" value="partition_RepB"/>
    <property type="match status" value="1"/>
</dbReference>
<dbReference type="CDD" id="cd16405">
    <property type="entry name" value="RepB_like_N"/>
    <property type="match status" value="1"/>
</dbReference>
<gene>
    <name evidence="3" type="primary">repB</name>
    <name evidence="3" type="ORF">GV832_16640</name>
</gene>
<evidence type="ECO:0000313" key="3">
    <source>
        <dbReference type="EMBL" id="NBZ89219.1"/>
    </source>
</evidence>
<dbReference type="InterPro" id="IPR050336">
    <property type="entry name" value="Chromosome_partition/occlusion"/>
</dbReference>
<name>A0AAE4YFE3_9RHOB</name>
<evidence type="ECO:0000313" key="4">
    <source>
        <dbReference type="Proteomes" id="UP001193501"/>
    </source>
</evidence>
<dbReference type="GO" id="GO:0003677">
    <property type="term" value="F:DNA binding"/>
    <property type="evidence" value="ECO:0007669"/>
    <property type="project" value="InterPro"/>
</dbReference>
<dbReference type="Proteomes" id="UP001193501">
    <property type="component" value="Unassembled WGS sequence"/>
</dbReference>
<comment type="caution">
    <text evidence="3">The sequence shown here is derived from an EMBL/GenBank/DDBJ whole genome shotgun (WGS) entry which is preliminary data.</text>
</comment>
<dbReference type="InterPro" id="IPR004437">
    <property type="entry name" value="ParB/RepB/Spo0J"/>
</dbReference>
<evidence type="ECO:0000259" key="2">
    <source>
        <dbReference type="SMART" id="SM00470"/>
    </source>
</evidence>
<dbReference type="AlphaFoldDB" id="A0AAE4YFE3"/>
<comment type="similarity">
    <text evidence="1">Belongs to the ParB family.</text>
</comment>
<reference evidence="3" key="1">
    <citation type="submission" date="2020-01" db="EMBL/GenBank/DDBJ databases">
        <authorList>
            <person name="Chen W.-M."/>
        </authorList>
    </citation>
    <scope>NUCLEOTIDE SEQUENCE</scope>
    <source>
        <strain evidence="3">CYK-10</strain>
    </source>
</reference>
<dbReference type="Gene3D" id="3.90.1530.30">
    <property type="match status" value="1"/>
</dbReference>